<keyword evidence="4" id="KW-0663">Pyridoxal phosphate</keyword>
<name>A0A2T6G6P5_9BACL</name>
<evidence type="ECO:0000256" key="7">
    <source>
        <dbReference type="ARBA" id="ARBA00023163"/>
    </source>
</evidence>
<dbReference type="Gene3D" id="1.10.10.10">
    <property type="entry name" value="Winged helix-like DNA-binding domain superfamily/Winged helix DNA-binding domain"/>
    <property type="match status" value="1"/>
</dbReference>
<protein>
    <submittedName>
        <fullName evidence="9">GntR family transcriptional regulator</fullName>
    </submittedName>
</protein>
<dbReference type="InterPro" id="IPR015421">
    <property type="entry name" value="PyrdxlP-dep_Trfase_major"/>
</dbReference>
<accession>A0A2T6G6P5</accession>
<evidence type="ECO:0000256" key="3">
    <source>
        <dbReference type="ARBA" id="ARBA00022576"/>
    </source>
</evidence>
<dbReference type="SMART" id="SM00345">
    <property type="entry name" value="HTH_GNTR"/>
    <property type="match status" value="1"/>
</dbReference>
<dbReference type="PANTHER" id="PTHR46577">
    <property type="entry name" value="HTH-TYPE TRANSCRIPTIONAL REGULATORY PROTEIN GABR"/>
    <property type="match status" value="1"/>
</dbReference>
<dbReference type="CDD" id="cd07377">
    <property type="entry name" value="WHTH_GntR"/>
    <property type="match status" value="1"/>
</dbReference>
<evidence type="ECO:0000313" key="9">
    <source>
        <dbReference type="EMBL" id="PUA39822.1"/>
    </source>
</evidence>
<dbReference type="GO" id="GO:0003700">
    <property type="term" value="F:DNA-binding transcription factor activity"/>
    <property type="evidence" value="ECO:0007669"/>
    <property type="project" value="InterPro"/>
</dbReference>
<dbReference type="AlphaFoldDB" id="A0A2T6G6P5"/>
<dbReference type="PRINTS" id="PR00035">
    <property type="entry name" value="HTHGNTR"/>
</dbReference>
<keyword evidence="6" id="KW-0238">DNA-binding</keyword>
<dbReference type="SUPFAM" id="SSF46785">
    <property type="entry name" value="Winged helix' DNA-binding domain"/>
    <property type="match status" value="1"/>
</dbReference>
<evidence type="ECO:0000256" key="2">
    <source>
        <dbReference type="ARBA" id="ARBA00005384"/>
    </source>
</evidence>
<keyword evidence="3" id="KW-0032">Aminotransferase</keyword>
<comment type="similarity">
    <text evidence="2">In the C-terminal section; belongs to the class-I pyridoxal-phosphate-dependent aminotransferase family.</text>
</comment>
<dbReference type="GO" id="GO:0003677">
    <property type="term" value="F:DNA binding"/>
    <property type="evidence" value="ECO:0007669"/>
    <property type="project" value="UniProtKB-KW"/>
</dbReference>
<dbReference type="InterPro" id="IPR015424">
    <property type="entry name" value="PyrdxlP-dep_Trfase"/>
</dbReference>
<organism evidence="9 10">
    <name type="scientific">Paenibacillus elgii</name>
    <dbReference type="NCBI Taxonomy" id="189691"/>
    <lineage>
        <taxon>Bacteria</taxon>
        <taxon>Bacillati</taxon>
        <taxon>Bacillota</taxon>
        <taxon>Bacilli</taxon>
        <taxon>Bacillales</taxon>
        <taxon>Paenibacillaceae</taxon>
        <taxon>Paenibacillus</taxon>
    </lineage>
</organism>
<dbReference type="Pfam" id="PF00392">
    <property type="entry name" value="GntR"/>
    <property type="match status" value="1"/>
</dbReference>
<dbReference type="InterPro" id="IPR000524">
    <property type="entry name" value="Tscrpt_reg_HTH_GntR"/>
</dbReference>
<evidence type="ECO:0000313" key="10">
    <source>
        <dbReference type="Proteomes" id="UP000244184"/>
    </source>
</evidence>
<dbReference type="InterPro" id="IPR036388">
    <property type="entry name" value="WH-like_DNA-bd_sf"/>
</dbReference>
<dbReference type="Proteomes" id="UP000244184">
    <property type="component" value="Unassembled WGS sequence"/>
</dbReference>
<dbReference type="InterPro" id="IPR036390">
    <property type="entry name" value="WH_DNA-bd_sf"/>
</dbReference>
<evidence type="ECO:0000256" key="6">
    <source>
        <dbReference type="ARBA" id="ARBA00023125"/>
    </source>
</evidence>
<sequence length="467" mass="52606">MLWIPIDRSLDMPLIGQVYGQIRDRILKGELPSGEKLPSTRELSGELKVSRNVVLEAYDQLLAEGFLISRRGAGTFVAEGACLEQRRRVTEAMAPSVYDNLLKDEGLINFRSGIPALDRFPRRIWAQLSSAVWNEASSAVLGYDTPEGRPELRHVLAQYLLKSRGVYCHPDQLVITSGATQALSLVSKLLLSPGDEVIMEDPITCDIQAMFQAQGAAIRFVPVDEHGMQTALLPQASSPKFVFVTPSHQYPLGGALPIQRRIQLIQYARTHDCYLVEDDYDSEFRYEGPPVSSLQGLEPDRVLYIGSFSKILSPALRMGYLILPMPLVESCRRLKWYADLHKPSMDQLILARFMEGGYLERHIAKMKKLYKSRRDCLIDCLRSAFPGRVNIIGDSTGLHLVAEFPGRRFDEEAVRRIKRMGVKVYLVEEHANDKEAQRSRLILGYGHLPKEDIQEGIARLSRALLGM</sequence>
<evidence type="ECO:0000256" key="4">
    <source>
        <dbReference type="ARBA" id="ARBA00022898"/>
    </source>
</evidence>
<evidence type="ECO:0000256" key="1">
    <source>
        <dbReference type="ARBA" id="ARBA00001933"/>
    </source>
</evidence>
<dbReference type="RefSeq" id="WP_108530828.1">
    <property type="nucleotide sequence ID" value="NZ_PYHP01000019.1"/>
</dbReference>
<proteinExistence type="inferred from homology"/>
<dbReference type="EMBL" id="PYHP01000019">
    <property type="protein sequence ID" value="PUA39822.1"/>
    <property type="molecule type" value="Genomic_DNA"/>
</dbReference>
<comment type="cofactor">
    <cofactor evidence="1">
        <name>pyridoxal 5'-phosphate</name>
        <dbReference type="ChEBI" id="CHEBI:597326"/>
    </cofactor>
</comment>
<evidence type="ECO:0000259" key="8">
    <source>
        <dbReference type="PROSITE" id="PS50949"/>
    </source>
</evidence>
<dbReference type="SUPFAM" id="SSF53383">
    <property type="entry name" value="PLP-dependent transferases"/>
    <property type="match status" value="1"/>
</dbReference>
<keyword evidence="5" id="KW-0805">Transcription regulation</keyword>
<dbReference type="PANTHER" id="PTHR46577:SF1">
    <property type="entry name" value="HTH-TYPE TRANSCRIPTIONAL REGULATORY PROTEIN GABR"/>
    <property type="match status" value="1"/>
</dbReference>
<reference evidence="9 10" key="1">
    <citation type="submission" date="2018-03" db="EMBL/GenBank/DDBJ databases">
        <title>Genome sequence of Paenibacillus elgii strain AC13 an antimicrobial compound producing bacteria.</title>
        <authorList>
            <person name="Kurokawa A.S."/>
            <person name="Araujo J.F."/>
            <person name="Costa R.A."/>
            <person name="Ortega D.B."/>
            <person name="Pires A.S."/>
            <person name="Pappas G.J.Jr."/>
            <person name="Franco O.L."/>
            <person name="Barreto C."/>
            <person name="Magalhaes B.S."/>
            <person name="Kruger R.H."/>
        </authorList>
    </citation>
    <scope>NUCLEOTIDE SEQUENCE [LARGE SCALE GENOMIC DNA]</scope>
    <source>
        <strain evidence="9 10">AC13</strain>
    </source>
</reference>
<keyword evidence="7" id="KW-0804">Transcription</keyword>
<dbReference type="PROSITE" id="PS50949">
    <property type="entry name" value="HTH_GNTR"/>
    <property type="match status" value="1"/>
</dbReference>
<keyword evidence="3" id="KW-0808">Transferase</keyword>
<gene>
    <name evidence="9" type="ORF">C8Z91_07050</name>
</gene>
<dbReference type="CDD" id="cd00609">
    <property type="entry name" value="AAT_like"/>
    <property type="match status" value="1"/>
</dbReference>
<dbReference type="GO" id="GO:0030170">
    <property type="term" value="F:pyridoxal phosphate binding"/>
    <property type="evidence" value="ECO:0007669"/>
    <property type="project" value="InterPro"/>
</dbReference>
<dbReference type="Pfam" id="PF00155">
    <property type="entry name" value="Aminotran_1_2"/>
    <property type="match status" value="1"/>
</dbReference>
<dbReference type="InterPro" id="IPR004839">
    <property type="entry name" value="Aminotransferase_I/II_large"/>
</dbReference>
<comment type="caution">
    <text evidence="9">The sequence shown here is derived from an EMBL/GenBank/DDBJ whole genome shotgun (WGS) entry which is preliminary data.</text>
</comment>
<dbReference type="InterPro" id="IPR051446">
    <property type="entry name" value="HTH_trans_reg/aminotransferase"/>
</dbReference>
<feature type="domain" description="HTH gntR-type" evidence="8">
    <location>
        <begin position="12"/>
        <end position="80"/>
    </location>
</feature>
<dbReference type="GO" id="GO:0008483">
    <property type="term" value="F:transaminase activity"/>
    <property type="evidence" value="ECO:0007669"/>
    <property type="project" value="UniProtKB-KW"/>
</dbReference>
<evidence type="ECO:0000256" key="5">
    <source>
        <dbReference type="ARBA" id="ARBA00023015"/>
    </source>
</evidence>
<dbReference type="Gene3D" id="3.40.640.10">
    <property type="entry name" value="Type I PLP-dependent aspartate aminotransferase-like (Major domain)"/>
    <property type="match status" value="1"/>
</dbReference>